<reference evidence="2 3" key="1">
    <citation type="submission" date="2024-03" db="EMBL/GenBank/DDBJ databases">
        <authorList>
            <person name="Brejova B."/>
        </authorList>
    </citation>
    <scope>NUCLEOTIDE SEQUENCE [LARGE SCALE GENOMIC DNA]</scope>
    <source>
        <strain evidence="2 3">CBS 14171</strain>
    </source>
</reference>
<dbReference type="InterPro" id="IPR019412">
    <property type="entry name" value="IML2/TPR_39"/>
</dbReference>
<dbReference type="GeneID" id="92206503"/>
<dbReference type="EMBL" id="OZ022406">
    <property type="protein sequence ID" value="CAK9436785.1"/>
    <property type="molecule type" value="Genomic_DNA"/>
</dbReference>
<evidence type="ECO:0000313" key="2">
    <source>
        <dbReference type="EMBL" id="CAK9436785.1"/>
    </source>
</evidence>
<evidence type="ECO:0008006" key="4">
    <source>
        <dbReference type="Google" id="ProtNLM"/>
    </source>
</evidence>
<keyword evidence="3" id="KW-1185">Reference proteome</keyword>
<dbReference type="RefSeq" id="XP_066828245.1">
    <property type="nucleotide sequence ID" value="XM_066971181.1"/>
</dbReference>
<gene>
    <name evidence="2" type="ORF">LODBEIA_P13070</name>
</gene>
<evidence type="ECO:0000256" key="1">
    <source>
        <dbReference type="ARBA" id="ARBA00010925"/>
    </source>
</evidence>
<dbReference type="Proteomes" id="UP001497383">
    <property type="component" value="Chromosome 2"/>
</dbReference>
<dbReference type="InterPro" id="IPR011990">
    <property type="entry name" value="TPR-like_helical_dom_sf"/>
</dbReference>
<proteinExistence type="inferred from homology"/>
<dbReference type="PANTHER" id="PTHR31859:SF1">
    <property type="entry name" value="TETRATRICOPEPTIDE REPEAT PROTEIN 39C"/>
    <property type="match status" value="1"/>
</dbReference>
<name>A0ABP0ZHH5_9ASCO</name>
<comment type="similarity">
    <text evidence="1">Belongs to the IML2 family.</text>
</comment>
<organism evidence="2 3">
    <name type="scientific">Lodderomyces beijingensis</name>
    <dbReference type="NCBI Taxonomy" id="1775926"/>
    <lineage>
        <taxon>Eukaryota</taxon>
        <taxon>Fungi</taxon>
        <taxon>Dikarya</taxon>
        <taxon>Ascomycota</taxon>
        <taxon>Saccharomycotina</taxon>
        <taxon>Pichiomycetes</taxon>
        <taxon>Debaryomycetaceae</taxon>
        <taxon>Candida/Lodderomyces clade</taxon>
        <taxon>Lodderomyces</taxon>
    </lineage>
</organism>
<protein>
    <recommendedName>
        <fullName evidence="4">Inclusion body clearance protein IML2</fullName>
    </recommendedName>
</protein>
<dbReference type="Pfam" id="PF10300">
    <property type="entry name" value="Iml2-TPR_39"/>
    <property type="match status" value="1"/>
</dbReference>
<evidence type="ECO:0000313" key="3">
    <source>
        <dbReference type="Proteomes" id="UP001497383"/>
    </source>
</evidence>
<dbReference type="SUPFAM" id="SSF48452">
    <property type="entry name" value="TPR-like"/>
    <property type="match status" value="1"/>
</dbReference>
<dbReference type="PANTHER" id="PTHR31859">
    <property type="entry name" value="TETRATRICOPEPTIDE REPEAT PROTEIN 39 FAMILY MEMBER"/>
    <property type="match status" value="1"/>
</dbReference>
<sequence>MFKGLRKKAAILSLYPTASNQSQCSSSETTASSSSYEIVLSQIHEFEIALKAMDYLLDDRTQQGIVLLQQEVRNGHADGRPHAIFPLALGVMEFIEATLGFEPEVMARAHKTLTDAESASANNAKYNVRNHLVTSTIYPPGTEFQVTLAESTLLNALLMLLTENNGMVESARALFKLRKAYQTLDAVYRKMQESEPMFKKNLAKLRKQASMGKLPGIGAHSVSTVDLPGYESSGSSSSTLPEDLKLIKNLEKIYFMRKARIEGTNLGNKDPHLFAGSSNSSVTLIKHREDNDVVLKAVEGGPSSLEEDIFVDAVEDLTIGEVSGSLADSSAQSMLSSVETSPSEAQSSDSHLHVSTTDEFIHSGVQLCFGILQVVLSLIPPAIGKVLSIVGFRGDRETGLKLLWRTAITSRNVHGELGLLFLLMFYDGPVQFVDTGFRLPNAKNDKKIISLENNTTISDAELVQIMEKPEAYTSQLLKRARHHFPHNALWILQEGRMLAAEGNLVRASTIMQNFTDDPKNKIEMQQIEALLIFDRATIYMYMHEYEKAARDLIYLIEINSWSKAVYLFMASACYLECYRMVKMGVIASANQEAAAKKYSDLFTKYLSLSLSYVPGHGSNAQKKGGLGGSGKQMPFDKFLLRKWKHIEASKKQHPDLSYADVVGTSLVHELIYFWNGYNRMSPGDFKLALKMLGYSGAPDTELSANTTTHSYTKIEETDDEAMIRYFLQALTLRQLGQVEKGLGILDTNVISKYVISDTPQFKFHKMTYSPYLYPTALYEKTMFVWLLRTSNVAKLDVHSAVVESKSWLKKAETVGEGDYELSNRTSMRMKAAGDRLDQLGGLA</sequence>
<accession>A0ABP0ZHH5</accession>